<evidence type="ECO:0000256" key="1">
    <source>
        <dbReference type="ARBA" id="ARBA00004141"/>
    </source>
</evidence>
<evidence type="ECO:0000313" key="8">
    <source>
        <dbReference type="Proteomes" id="UP000679848"/>
    </source>
</evidence>
<feature type="transmembrane region" description="Helical" evidence="6">
    <location>
        <begin position="155"/>
        <end position="176"/>
    </location>
</feature>
<dbReference type="InterPro" id="IPR004254">
    <property type="entry name" value="AdipoR/HlyIII-related"/>
</dbReference>
<dbReference type="RefSeq" id="WP_187029018.1">
    <property type="nucleotide sequence ID" value="NZ_AP023420.1"/>
</dbReference>
<feature type="transmembrane region" description="Helical" evidence="6">
    <location>
        <begin position="213"/>
        <end position="231"/>
    </location>
</feature>
<keyword evidence="5" id="KW-0479">Metal-binding</keyword>
<proteinExistence type="predicted"/>
<dbReference type="GO" id="GO:0046872">
    <property type="term" value="F:metal ion binding"/>
    <property type="evidence" value="ECO:0007669"/>
    <property type="project" value="UniProtKB-KW"/>
</dbReference>
<feature type="transmembrane region" description="Helical" evidence="6">
    <location>
        <begin position="182"/>
        <end position="201"/>
    </location>
</feature>
<evidence type="ECO:0000256" key="5">
    <source>
        <dbReference type="PIRSR" id="PIRSR604254-1"/>
    </source>
</evidence>
<feature type="transmembrane region" description="Helical" evidence="6">
    <location>
        <begin position="38"/>
        <end position="59"/>
    </location>
</feature>
<feature type="binding site" evidence="5">
    <location>
        <position position="86"/>
    </location>
    <ligand>
        <name>Zn(2+)</name>
        <dbReference type="ChEBI" id="CHEBI:29105"/>
    </ligand>
</feature>
<evidence type="ECO:0000256" key="3">
    <source>
        <dbReference type="ARBA" id="ARBA00022989"/>
    </source>
</evidence>
<keyword evidence="4 6" id="KW-0472">Membrane</keyword>
<evidence type="ECO:0000256" key="4">
    <source>
        <dbReference type="ARBA" id="ARBA00023136"/>
    </source>
</evidence>
<feature type="transmembrane region" description="Helical" evidence="6">
    <location>
        <begin position="65"/>
        <end position="88"/>
    </location>
</feature>
<dbReference type="GO" id="GO:0016020">
    <property type="term" value="C:membrane"/>
    <property type="evidence" value="ECO:0007669"/>
    <property type="project" value="UniProtKB-SubCell"/>
</dbReference>
<evidence type="ECO:0000313" key="7">
    <source>
        <dbReference type="EMBL" id="BCK82750.1"/>
    </source>
</evidence>
<name>A0A810Q3X6_9FIRM</name>
<dbReference type="EMBL" id="AP023420">
    <property type="protein sequence ID" value="BCK82750.1"/>
    <property type="molecule type" value="Genomic_DNA"/>
</dbReference>
<dbReference type="AlphaFoldDB" id="A0A810Q3X6"/>
<comment type="subcellular location">
    <subcellularLocation>
        <location evidence="1">Membrane</location>
        <topology evidence="1">Multi-pass membrane protein</topology>
    </subcellularLocation>
</comment>
<accession>A0A810Q3X6</accession>
<feature type="transmembrane region" description="Helical" evidence="6">
    <location>
        <begin position="100"/>
        <end position="121"/>
    </location>
</feature>
<dbReference type="Pfam" id="PF03006">
    <property type="entry name" value="HlyIII"/>
    <property type="match status" value="1"/>
</dbReference>
<dbReference type="PANTHER" id="PTHR20855">
    <property type="entry name" value="ADIPOR/PROGESTIN RECEPTOR-RELATED"/>
    <property type="match status" value="1"/>
</dbReference>
<keyword evidence="5" id="KW-0862">Zinc</keyword>
<gene>
    <name evidence="7" type="primary">hlyIII</name>
    <name evidence="7" type="ORF">MM59RIKEN_00690</name>
</gene>
<feature type="binding site" evidence="5">
    <location>
        <position position="212"/>
    </location>
    <ligand>
        <name>Zn(2+)</name>
        <dbReference type="ChEBI" id="CHEBI:29105"/>
    </ligand>
</feature>
<dbReference type="Proteomes" id="UP000679848">
    <property type="component" value="Chromosome"/>
</dbReference>
<sequence length="232" mass="25872">MEAARKVYHAELRAARRAKARAQNEPPRLTLGEEVFNAVSHGAGGLLAVAATVLLLLRSHTGMEVLATCFYGISMTVMMFMSGVYHAMPTGSTAKRVLRRFDYTSIYLLIGGTFAPILLVYKGGRVGITIFCIQWGVILFGVTMVAIFGPGRWRALHFTLYFLIGWSGLMFIPDFYANARPLLWLILAGGLVYTLGMIPFVRSRKYDHCIWHVFVLAAAALHWVGIYTQIYT</sequence>
<feature type="binding site" evidence="5">
    <location>
        <position position="208"/>
    </location>
    <ligand>
        <name>Zn(2+)</name>
        <dbReference type="ChEBI" id="CHEBI:29105"/>
    </ligand>
</feature>
<reference evidence="7" key="1">
    <citation type="submission" date="2020-09" db="EMBL/GenBank/DDBJ databases">
        <title>New species isolated from human feces.</title>
        <authorList>
            <person name="Kitahara M."/>
            <person name="Shigeno Y."/>
            <person name="Shime M."/>
            <person name="Matsumoto Y."/>
            <person name="Nakamura S."/>
            <person name="Motooka D."/>
            <person name="Fukuoka S."/>
            <person name="Nishikawa H."/>
            <person name="Benno Y."/>
        </authorList>
    </citation>
    <scope>NUCLEOTIDE SEQUENCE</scope>
    <source>
        <strain evidence="7">MM59</strain>
    </source>
</reference>
<evidence type="ECO:0000256" key="2">
    <source>
        <dbReference type="ARBA" id="ARBA00022692"/>
    </source>
</evidence>
<keyword evidence="3 6" id="KW-1133">Transmembrane helix</keyword>
<organism evidence="7 8">
    <name type="scientific">Pusillibacter faecalis</name>
    <dbReference type="NCBI Taxonomy" id="2714358"/>
    <lineage>
        <taxon>Bacteria</taxon>
        <taxon>Bacillati</taxon>
        <taxon>Bacillota</taxon>
        <taxon>Clostridia</taxon>
        <taxon>Eubacteriales</taxon>
        <taxon>Oscillospiraceae</taxon>
        <taxon>Pusillibacter</taxon>
    </lineage>
</organism>
<keyword evidence="8" id="KW-1185">Reference proteome</keyword>
<dbReference type="KEGG" id="pfaa:MM59RIKEN_00690"/>
<dbReference type="PANTHER" id="PTHR20855:SF3">
    <property type="entry name" value="LD03007P"/>
    <property type="match status" value="1"/>
</dbReference>
<feature type="transmembrane region" description="Helical" evidence="6">
    <location>
        <begin position="127"/>
        <end position="148"/>
    </location>
</feature>
<keyword evidence="2 6" id="KW-0812">Transmembrane</keyword>
<evidence type="ECO:0000256" key="6">
    <source>
        <dbReference type="SAM" id="Phobius"/>
    </source>
</evidence>
<protein>
    <submittedName>
        <fullName evidence="7">Hemolysin III</fullName>
    </submittedName>
</protein>